<dbReference type="PROSITE" id="PS51479">
    <property type="entry name" value="ZF_RTR1"/>
    <property type="match status" value="1"/>
</dbReference>
<proteinExistence type="inferred from homology"/>
<dbReference type="GO" id="GO:0043175">
    <property type="term" value="F:RNA polymerase core enzyme binding"/>
    <property type="evidence" value="ECO:0007669"/>
    <property type="project" value="UniProtKB-UniRule"/>
</dbReference>
<dbReference type="GO" id="GO:0005634">
    <property type="term" value="C:nucleus"/>
    <property type="evidence" value="ECO:0007669"/>
    <property type="project" value="UniProtKB-SubCell"/>
</dbReference>
<dbReference type="EMBL" id="CADEPI010000099">
    <property type="protein sequence ID" value="CAB3374515.1"/>
    <property type="molecule type" value="Genomic_DNA"/>
</dbReference>
<dbReference type="Pfam" id="PF04181">
    <property type="entry name" value="RPAP2_Rtr1"/>
    <property type="match status" value="1"/>
</dbReference>
<comment type="catalytic activity">
    <reaction evidence="9 12">
        <text>O-phospho-L-seryl-[protein] + H2O = L-seryl-[protein] + phosphate</text>
        <dbReference type="Rhea" id="RHEA:20629"/>
        <dbReference type="Rhea" id="RHEA-COMP:9863"/>
        <dbReference type="Rhea" id="RHEA-COMP:11604"/>
        <dbReference type="ChEBI" id="CHEBI:15377"/>
        <dbReference type="ChEBI" id="CHEBI:29999"/>
        <dbReference type="ChEBI" id="CHEBI:43474"/>
        <dbReference type="ChEBI" id="CHEBI:83421"/>
        <dbReference type="EC" id="3.1.3.16"/>
    </reaction>
</comment>
<dbReference type="Gene3D" id="1.25.40.820">
    <property type="match status" value="1"/>
</dbReference>
<keyword evidence="5 12" id="KW-0378">Hydrolase</keyword>
<accession>A0A8S1D2C8</accession>
<comment type="similarity">
    <text evidence="2 11 12">Belongs to the RPAP2 family.</text>
</comment>
<comment type="function">
    <text evidence="12">Putative RNA polymerase II subunit B1 C-terminal domain (CTD) phosphatase involved in RNA polymerase II transcription regulation.</text>
</comment>
<dbReference type="GO" id="GO:0008420">
    <property type="term" value="F:RNA polymerase II CTD heptapeptide repeat phosphatase activity"/>
    <property type="evidence" value="ECO:0007669"/>
    <property type="project" value="UniProtKB-UniRule"/>
</dbReference>
<comment type="subcellular location">
    <subcellularLocation>
        <location evidence="1 12">Nucleus</location>
    </subcellularLocation>
</comment>
<reference evidence="14 15" key="1">
    <citation type="submission" date="2020-04" db="EMBL/GenBank/DDBJ databases">
        <authorList>
            <person name="Alioto T."/>
            <person name="Alioto T."/>
            <person name="Gomez Garrido J."/>
        </authorList>
    </citation>
    <scope>NUCLEOTIDE SEQUENCE [LARGE SCALE GENOMIC DNA]</scope>
</reference>
<dbReference type="PANTHER" id="PTHR14732:SF0">
    <property type="entry name" value="RNA POLYMERASE II SUBUNIT B1 CTD PHOSPHATASE RPAP2-RELATED"/>
    <property type="match status" value="1"/>
</dbReference>
<dbReference type="EC" id="3.1.3.16" evidence="12"/>
<dbReference type="InterPro" id="IPR039693">
    <property type="entry name" value="Rtr1/RPAP2"/>
</dbReference>
<dbReference type="InterPro" id="IPR007308">
    <property type="entry name" value="Rtr1/RPAP2_dom"/>
</dbReference>
<dbReference type="InterPro" id="IPR038534">
    <property type="entry name" value="Rtr1/RPAP2_sf"/>
</dbReference>
<sequence length="462" mass="52961">MERTIFPKSINGKTVTVGEKSTENSQQYRDARAKEKTEASSILYKQECFKRSRRIVEQLLEKDISEEYLLENVKYISQTDYDDVVVERAIVKLCGYPVCSNLLGPVPKKQFHISLATNKVYDLTDRKNYCSNWCYKASNYFKDQVLTSPVWFREHEVHHDYHLLTHTGDSGKPGEEVAMQIDSLNISEKKVKVERPTVNSFAFAELEQYHNDGIFNHDSLEIKENSTNCEAGDMEVCYSFHEERKSEPAVKKMPVESQRPATTCWANGGDVNLSQFQIPRAPKIPKMLPEHKVEPVEVEQIPAESEGSRKVPKRIDRAPCNARPESVKFDAEKVVKFINEWFTMDTLQMVLGAKKLYERLRSKIDSLSSASDAPDWKPTVESKLLQICKTLSEKGGQEQQPEDDRVACSELELKVAAFYQGKTSYVIESPESSKVSPILPIVDRYEQKQARKKIILTRLEKM</sequence>
<evidence type="ECO:0000313" key="15">
    <source>
        <dbReference type="Proteomes" id="UP000494165"/>
    </source>
</evidence>
<feature type="domain" description="RTR1-type" evidence="13">
    <location>
        <begin position="71"/>
        <end position="154"/>
    </location>
</feature>
<evidence type="ECO:0000256" key="6">
    <source>
        <dbReference type="ARBA" id="ARBA00022833"/>
    </source>
</evidence>
<evidence type="ECO:0000256" key="4">
    <source>
        <dbReference type="ARBA" id="ARBA00022771"/>
    </source>
</evidence>
<dbReference type="GO" id="GO:0005737">
    <property type="term" value="C:cytoplasm"/>
    <property type="evidence" value="ECO:0007669"/>
    <property type="project" value="TreeGrafter"/>
</dbReference>
<keyword evidence="7 12" id="KW-0904">Protein phosphatase</keyword>
<evidence type="ECO:0000256" key="8">
    <source>
        <dbReference type="ARBA" id="ARBA00023242"/>
    </source>
</evidence>
<evidence type="ECO:0000256" key="12">
    <source>
        <dbReference type="RuleBase" id="RU367080"/>
    </source>
</evidence>
<keyword evidence="4 12" id="KW-0863">Zinc-finger</keyword>
<dbReference type="Proteomes" id="UP000494165">
    <property type="component" value="Unassembled WGS sequence"/>
</dbReference>
<gene>
    <name evidence="14" type="ORF">CLODIP_2_CD13113</name>
</gene>
<evidence type="ECO:0000256" key="11">
    <source>
        <dbReference type="PROSITE-ProRule" id="PRU00812"/>
    </source>
</evidence>
<evidence type="ECO:0000256" key="2">
    <source>
        <dbReference type="ARBA" id="ARBA00005676"/>
    </source>
</evidence>
<evidence type="ECO:0000256" key="10">
    <source>
        <dbReference type="ARBA" id="ARBA00048336"/>
    </source>
</evidence>
<evidence type="ECO:0000256" key="7">
    <source>
        <dbReference type="ARBA" id="ARBA00022912"/>
    </source>
</evidence>
<comment type="caution">
    <text evidence="14">The sequence shown here is derived from an EMBL/GenBank/DDBJ whole genome shotgun (WGS) entry which is preliminary data.</text>
</comment>
<evidence type="ECO:0000313" key="14">
    <source>
        <dbReference type="EMBL" id="CAB3374515.1"/>
    </source>
</evidence>
<keyword evidence="15" id="KW-1185">Reference proteome</keyword>
<evidence type="ECO:0000259" key="13">
    <source>
        <dbReference type="PROSITE" id="PS51479"/>
    </source>
</evidence>
<dbReference type="GO" id="GO:0008270">
    <property type="term" value="F:zinc ion binding"/>
    <property type="evidence" value="ECO:0007669"/>
    <property type="project" value="UniProtKB-KW"/>
</dbReference>
<evidence type="ECO:0000256" key="3">
    <source>
        <dbReference type="ARBA" id="ARBA00022723"/>
    </source>
</evidence>
<organism evidence="14 15">
    <name type="scientific">Cloeon dipterum</name>
    <dbReference type="NCBI Taxonomy" id="197152"/>
    <lineage>
        <taxon>Eukaryota</taxon>
        <taxon>Metazoa</taxon>
        <taxon>Ecdysozoa</taxon>
        <taxon>Arthropoda</taxon>
        <taxon>Hexapoda</taxon>
        <taxon>Insecta</taxon>
        <taxon>Pterygota</taxon>
        <taxon>Palaeoptera</taxon>
        <taxon>Ephemeroptera</taxon>
        <taxon>Pisciforma</taxon>
        <taxon>Baetidae</taxon>
        <taxon>Cloeon</taxon>
    </lineage>
</organism>
<evidence type="ECO:0000256" key="5">
    <source>
        <dbReference type="ARBA" id="ARBA00022801"/>
    </source>
</evidence>
<keyword evidence="6 12" id="KW-0862">Zinc</keyword>
<name>A0A8S1D2C8_9INSE</name>
<dbReference type="AlphaFoldDB" id="A0A8S1D2C8"/>
<dbReference type="PANTHER" id="PTHR14732">
    <property type="entry name" value="RNA POLYMERASE II SUBUNIT B1 CTD PHOSPHATASE RPAP2-RELATED"/>
    <property type="match status" value="1"/>
</dbReference>
<comment type="catalytic activity">
    <reaction evidence="10 12">
        <text>O-phospho-L-threonyl-[protein] + H2O = L-threonyl-[protein] + phosphate</text>
        <dbReference type="Rhea" id="RHEA:47004"/>
        <dbReference type="Rhea" id="RHEA-COMP:11060"/>
        <dbReference type="Rhea" id="RHEA-COMP:11605"/>
        <dbReference type="ChEBI" id="CHEBI:15377"/>
        <dbReference type="ChEBI" id="CHEBI:30013"/>
        <dbReference type="ChEBI" id="CHEBI:43474"/>
        <dbReference type="ChEBI" id="CHEBI:61977"/>
        <dbReference type="EC" id="3.1.3.16"/>
    </reaction>
</comment>
<protein>
    <recommendedName>
        <fullName evidence="12">RNA polymerase II subunit B1 CTD phosphatase RPAP2 homolog</fullName>
        <ecNumber evidence="12">3.1.3.16</ecNumber>
    </recommendedName>
</protein>
<evidence type="ECO:0000256" key="1">
    <source>
        <dbReference type="ARBA" id="ARBA00004123"/>
    </source>
</evidence>
<evidence type="ECO:0000256" key="9">
    <source>
        <dbReference type="ARBA" id="ARBA00047761"/>
    </source>
</evidence>
<dbReference type="OrthoDB" id="2590500at2759"/>
<keyword evidence="8 12" id="KW-0539">Nucleus</keyword>
<keyword evidence="3 12" id="KW-0479">Metal-binding</keyword>